<dbReference type="InterPro" id="IPR036875">
    <property type="entry name" value="Znf_CCHC_sf"/>
</dbReference>
<dbReference type="GO" id="GO:0061632">
    <property type="term" value="F:RNA lariat debranching enzyme activator activity"/>
    <property type="evidence" value="ECO:0007669"/>
    <property type="project" value="TreeGrafter"/>
</dbReference>
<evidence type="ECO:0000256" key="4">
    <source>
        <dbReference type="PROSITE-ProRule" id="PRU00047"/>
    </source>
</evidence>
<dbReference type="GO" id="GO:0000398">
    <property type="term" value="P:mRNA splicing, via spliceosome"/>
    <property type="evidence" value="ECO:0007669"/>
    <property type="project" value="TreeGrafter"/>
</dbReference>
<evidence type="ECO:0000313" key="7">
    <source>
        <dbReference type="Proteomes" id="UP000077051"/>
    </source>
</evidence>
<keyword evidence="3" id="KW-0862">Zinc</keyword>
<dbReference type="SUPFAM" id="SSF57756">
    <property type="entry name" value="Retrovirus zinc finger-like domains"/>
    <property type="match status" value="2"/>
</dbReference>
<feature type="domain" description="CCHC-type" evidence="5">
    <location>
        <begin position="304"/>
        <end position="319"/>
    </location>
</feature>
<dbReference type="STRING" id="747725.A0A168LFK8"/>
<dbReference type="InterPro" id="IPR036265">
    <property type="entry name" value="HIT-like_sf"/>
</dbReference>
<dbReference type="Pfam" id="PF04677">
    <property type="entry name" value="CwfJ_C_1"/>
    <property type="match status" value="1"/>
</dbReference>
<evidence type="ECO:0000256" key="2">
    <source>
        <dbReference type="ARBA" id="ARBA00022771"/>
    </source>
</evidence>
<dbReference type="EMBL" id="AMYB01000004">
    <property type="protein sequence ID" value="OAD03473.1"/>
    <property type="molecule type" value="Genomic_DNA"/>
</dbReference>
<comment type="caution">
    <text evidence="6">The sequence shown here is derived from an EMBL/GenBank/DDBJ whole genome shotgun (WGS) entry which is preliminary data.</text>
</comment>
<dbReference type="InterPro" id="IPR025829">
    <property type="entry name" value="Zn_knuckle_CX2CX3GHX4C"/>
</dbReference>
<dbReference type="GO" id="GO:0003676">
    <property type="term" value="F:nucleic acid binding"/>
    <property type="evidence" value="ECO:0007669"/>
    <property type="project" value="InterPro"/>
</dbReference>
<protein>
    <submittedName>
        <fullName evidence="6">CCHC-type zinc finger transcription factor</fullName>
    </submittedName>
</protein>
<keyword evidence="7" id="KW-1185">Reference proteome</keyword>
<dbReference type="VEuPathDB" id="FungiDB:MUCCIDRAFT_38325"/>
<dbReference type="InterPro" id="IPR006767">
    <property type="entry name" value="Cwf19-like_C_dom-2"/>
</dbReference>
<dbReference type="AlphaFoldDB" id="A0A168LFK8"/>
<dbReference type="InterPro" id="IPR040194">
    <property type="entry name" value="Cwf19-like"/>
</dbReference>
<dbReference type="OrthoDB" id="444325at2759"/>
<dbReference type="InterPro" id="IPR001878">
    <property type="entry name" value="Znf_CCHC"/>
</dbReference>
<keyword evidence="2 4" id="KW-0863">Zinc-finger</keyword>
<name>A0A168LFK8_MUCCL</name>
<sequence length="627" mass="70697">LVTGSTNGRFKDLFTKAKQIHEKYGPFDVHLCTGNFFGPDTSEEDIQELISDKIDVPLMTYFIIGDQPFPDSIQNHIAATDGEVCSNLYYLGKQGVLTTSEGLKIAFISGRFDEQSSPSTYNKSDVEKLCLTKLPVTLPPGVDFLLSYEWPQDITELTASQLTLNQDKSSLHISELAAALKPRYHFAAAQDLFYEREPYKNIVSGFGQDERPADHATRFIGLGQVLNKEKQRWFYAFNLVPMSKASKEALENLPENTTECPFVPLFSGNKRKHADSADDNGSFFWGEDAKRAKIVDVPREGYVCKKCNIPGHYIKDCPQIAADYVCKKCNEKGHNIRDCPQGGGGVPPEGYVCNICKQPGHFIKDCPDRQERQPRGEQPKCKCLVLDSCWFCLANPKVEKHLIVSIGTELYVTLAKGPVISPNDKDCKVPGLGHILLIPITHYPTFGKIPMEAQIEVVAELEKYKSAIRRLFDQYDQDMVLFEVSRESFRGMAHAHIQVVPIPKSKSDQVEKVAREQAALAGMDFIDQVPVSNEQLWTVAKRLMIHVEQQNPEIPYFRMELPNGKSLVHLLRPKERFNLQFGRLVVAHVLGAPEREDWKACSQTEEEEKRDAGLFKAAFKPFDFSLD</sequence>
<dbReference type="Pfam" id="PF04676">
    <property type="entry name" value="CwfJ_C_2"/>
    <property type="match status" value="1"/>
</dbReference>
<dbReference type="CDD" id="cd07380">
    <property type="entry name" value="MPP_CWF19_N"/>
    <property type="match status" value="1"/>
</dbReference>
<dbReference type="Pfam" id="PF13696">
    <property type="entry name" value="zf-CCHC_2"/>
    <property type="match status" value="3"/>
</dbReference>
<keyword evidence="1" id="KW-0479">Metal-binding</keyword>
<accession>A0A168LFK8</accession>
<dbReference type="PROSITE" id="PS50158">
    <property type="entry name" value="ZF_CCHC"/>
    <property type="match status" value="3"/>
</dbReference>
<dbReference type="InterPro" id="IPR006768">
    <property type="entry name" value="Cwf19-like_C_dom-1"/>
</dbReference>
<evidence type="ECO:0000259" key="5">
    <source>
        <dbReference type="PROSITE" id="PS50158"/>
    </source>
</evidence>
<dbReference type="PANTHER" id="PTHR12072">
    <property type="entry name" value="CWF19, CELL CYCLE CONTROL PROTEIN"/>
    <property type="match status" value="1"/>
</dbReference>
<dbReference type="SMART" id="SM00343">
    <property type="entry name" value="ZnF_C2HC"/>
    <property type="match status" value="3"/>
</dbReference>
<organism evidence="6 7">
    <name type="scientific">Mucor lusitanicus CBS 277.49</name>
    <dbReference type="NCBI Taxonomy" id="747725"/>
    <lineage>
        <taxon>Eukaryota</taxon>
        <taxon>Fungi</taxon>
        <taxon>Fungi incertae sedis</taxon>
        <taxon>Mucoromycota</taxon>
        <taxon>Mucoromycotina</taxon>
        <taxon>Mucoromycetes</taxon>
        <taxon>Mucorales</taxon>
        <taxon>Mucorineae</taxon>
        <taxon>Mucoraceae</taxon>
        <taxon>Mucor</taxon>
    </lineage>
</organism>
<dbReference type="GO" id="GO:0071014">
    <property type="term" value="C:post-mRNA release spliceosomal complex"/>
    <property type="evidence" value="ECO:0007669"/>
    <property type="project" value="TreeGrafter"/>
</dbReference>
<reference evidence="6 7" key="1">
    <citation type="submission" date="2015-06" db="EMBL/GenBank/DDBJ databases">
        <title>Expansion of signal transduction pathways in fungi by whole-genome duplication.</title>
        <authorList>
            <consortium name="DOE Joint Genome Institute"/>
            <person name="Corrochano L.M."/>
            <person name="Kuo A."/>
            <person name="Marcet-Houben M."/>
            <person name="Polaino S."/>
            <person name="Salamov A."/>
            <person name="Villalobos J.M."/>
            <person name="Alvarez M.I."/>
            <person name="Avalos J."/>
            <person name="Benito E.P."/>
            <person name="Benoit I."/>
            <person name="Burger G."/>
            <person name="Camino L.P."/>
            <person name="Canovas D."/>
            <person name="Cerda-Olmedo E."/>
            <person name="Cheng J.-F."/>
            <person name="Dominguez A."/>
            <person name="Elias M."/>
            <person name="Eslava A.P."/>
            <person name="Glaser F."/>
            <person name="Grimwood J."/>
            <person name="Gutierrez G."/>
            <person name="Heitman J."/>
            <person name="Henrissat B."/>
            <person name="Iturriaga E.A."/>
            <person name="Lang B.F."/>
            <person name="Lavin J.L."/>
            <person name="Lee S."/>
            <person name="Li W."/>
            <person name="Lindquist E."/>
            <person name="Lopez-Garcia S."/>
            <person name="Luque E.M."/>
            <person name="Marcos A.T."/>
            <person name="Martin J."/>
            <person name="Mccluskey K."/>
            <person name="Medina H.R."/>
            <person name="Miralles-Duran A."/>
            <person name="Miyazaki A."/>
            <person name="Munoz-Torres E."/>
            <person name="Oguiza J.A."/>
            <person name="Ohm R."/>
            <person name="Olmedo M."/>
            <person name="Orejas M."/>
            <person name="Ortiz-Castellanos L."/>
            <person name="Pisabarro A.G."/>
            <person name="Rodriguez-Romero J."/>
            <person name="Ruiz-Herrera J."/>
            <person name="Ruiz-Vazquez R."/>
            <person name="Sanz C."/>
            <person name="Schackwitz W."/>
            <person name="Schmutz J."/>
            <person name="Shahriari M."/>
            <person name="Shelest E."/>
            <person name="Silva-Franco F."/>
            <person name="Soanes D."/>
            <person name="Syed K."/>
            <person name="Tagua V.G."/>
            <person name="Talbot N.J."/>
            <person name="Thon M."/>
            <person name="De Vries R.P."/>
            <person name="Wiebenga A."/>
            <person name="Yadav J.S."/>
            <person name="Braun E.L."/>
            <person name="Baker S."/>
            <person name="Garre V."/>
            <person name="Horwitz B."/>
            <person name="Torres-Martinez S."/>
            <person name="Idnurm A."/>
            <person name="Herrera-Estrella A."/>
            <person name="Gabaldon T."/>
            <person name="Grigoriev I.V."/>
        </authorList>
    </citation>
    <scope>NUCLEOTIDE SEQUENCE [LARGE SCALE GENOMIC DNA]</scope>
    <source>
        <strain evidence="6 7">CBS 277.49</strain>
    </source>
</reference>
<evidence type="ECO:0000313" key="6">
    <source>
        <dbReference type="EMBL" id="OAD03473.1"/>
    </source>
</evidence>
<dbReference type="Proteomes" id="UP000077051">
    <property type="component" value="Unassembled WGS sequence"/>
</dbReference>
<dbReference type="SUPFAM" id="SSF54197">
    <property type="entry name" value="HIT-like"/>
    <property type="match status" value="1"/>
</dbReference>
<dbReference type="GO" id="GO:0008270">
    <property type="term" value="F:zinc ion binding"/>
    <property type="evidence" value="ECO:0007669"/>
    <property type="project" value="UniProtKB-KW"/>
</dbReference>
<dbReference type="Gene3D" id="4.10.60.10">
    <property type="entry name" value="Zinc finger, CCHC-type"/>
    <property type="match status" value="2"/>
</dbReference>
<dbReference type="Gene3D" id="3.30.428.10">
    <property type="entry name" value="HIT-like"/>
    <property type="match status" value="1"/>
</dbReference>
<proteinExistence type="predicted"/>
<feature type="domain" description="CCHC-type" evidence="5">
    <location>
        <begin position="326"/>
        <end position="341"/>
    </location>
</feature>
<evidence type="ECO:0000256" key="3">
    <source>
        <dbReference type="ARBA" id="ARBA00022833"/>
    </source>
</evidence>
<feature type="domain" description="CCHC-type" evidence="5">
    <location>
        <begin position="353"/>
        <end position="368"/>
    </location>
</feature>
<evidence type="ECO:0000256" key="1">
    <source>
        <dbReference type="ARBA" id="ARBA00022723"/>
    </source>
</evidence>
<feature type="non-terminal residue" evidence="6">
    <location>
        <position position="1"/>
    </location>
</feature>
<gene>
    <name evidence="6" type="ORF">MUCCIDRAFT_38325</name>
</gene>
<dbReference type="PANTHER" id="PTHR12072:SF4">
    <property type="entry name" value="CWF19-LIKE PROTEIN 1"/>
    <property type="match status" value="1"/>
</dbReference>